<name>E7GDB5_9FIRM</name>
<dbReference type="HOGENOM" id="CLU_070764_7_1_9"/>
<dbReference type="PANTHER" id="PTHR43673:SF10">
    <property type="entry name" value="NADH DEHYDROGENASE_NAD(P)H NITROREDUCTASE XCC3605-RELATED"/>
    <property type="match status" value="1"/>
</dbReference>
<dbReference type="RefSeq" id="WP_008789845.1">
    <property type="nucleotide sequence ID" value="NZ_AKCB01000001.1"/>
</dbReference>
<evidence type="ECO:0000256" key="2">
    <source>
        <dbReference type="ARBA" id="ARBA00023002"/>
    </source>
</evidence>
<dbReference type="STRING" id="100884.GCA_000269565_00411"/>
<dbReference type="eggNOG" id="COG0778">
    <property type="taxonomic scope" value="Bacteria"/>
</dbReference>
<dbReference type="Proteomes" id="UP000003157">
    <property type="component" value="Unassembled WGS sequence"/>
</dbReference>
<protein>
    <submittedName>
        <fullName evidence="4">Nitroreductase</fullName>
    </submittedName>
</protein>
<reference evidence="4 5" key="1">
    <citation type="submission" date="2010-12" db="EMBL/GenBank/DDBJ databases">
        <title>The Genome Sequence of Coprobacillus sp. strain 29_1.</title>
        <authorList>
            <consortium name="The Broad Institute Genome Sequencing Platform"/>
            <person name="Earl A."/>
            <person name="Ward D."/>
            <person name="Feldgarden M."/>
            <person name="Gevers D."/>
            <person name="Daigneault M."/>
            <person name="Sibley C.D."/>
            <person name="White A."/>
            <person name="Strauss J."/>
            <person name="Allen-Vercoe E."/>
            <person name="Young S.K."/>
            <person name="Zeng Q."/>
            <person name="Gargeya S."/>
            <person name="Fitzgerald M."/>
            <person name="Haas B."/>
            <person name="Abouelleil A."/>
            <person name="Alvarado L."/>
            <person name="Arachchi H.M."/>
            <person name="Berlin A."/>
            <person name="Brown A."/>
            <person name="Chapman S.B."/>
            <person name="Chen Z."/>
            <person name="Dunbar C."/>
            <person name="Freedman E."/>
            <person name="Gearin G."/>
            <person name="Gellesch M."/>
            <person name="Goldberg J."/>
            <person name="Griggs A."/>
            <person name="Gujja S."/>
            <person name="Heilman E."/>
            <person name="Heiman D."/>
            <person name="Howarth C."/>
            <person name="Larson L."/>
            <person name="Lui A."/>
            <person name="MacDonald P.J.P."/>
            <person name="Mehta T."/>
            <person name="Montmayeur A."/>
            <person name="Murphy C."/>
            <person name="Neiman D."/>
            <person name="Pearson M."/>
            <person name="Priest M."/>
            <person name="Roberts A."/>
            <person name="Saif S."/>
            <person name="Shea T."/>
            <person name="Shenoy N."/>
            <person name="Sisk P."/>
            <person name="Stolte C."/>
            <person name="Sykes S."/>
            <person name="White J."/>
            <person name="Yandava C."/>
            <person name="Nusbaum C."/>
            <person name="Birren B."/>
        </authorList>
    </citation>
    <scope>NUCLEOTIDE SEQUENCE [LARGE SCALE GENOMIC DNA]</scope>
    <source>
        <strain evidence="4 5">29_1</strain>
    </source>
</reference>
<dbReference type="EMBL" id="ADKX01000041">
    <property type="protein sequence ID" value="EFW03966.1"/>
    <property type="molecule type" value="Genomic_DNA"/>
</dbReference>
<evidence type="ECO:0000256" key="1">
    <source>
        <dbReference type="ARBA" id="ARBA00007118"/>
    </source>
</evidence>
<feature type="domain" description="Nitroreductase" evidence="3">
    <location>
        <begin position="65"/>
        <end position="157"/>
    </location>
</feature>
<dbReference type="InterPro" id="IPR029479">
    <property type="entry name" value="Nitroreductase"/>
</dbReference>
<evidence type="ECO:0000313" key="4">
    <source>
        <dbReference type="EMBL" id="EFW03966.1"/>
    </source>
</evidence>
<gene>
    <name evidence="4" type="ORF">HMPREF9488_02758</name>
</gene>
<comment type="caution">
    <text evidence="4">The sequence shown here is derived from an EMBL/GenBank/DDBJ whole genome shotgun (WGS) entry which is preliminary data.</text>
</comment>
<evidence type="ECO:0000313" key="5">
    <source>
        <dbReference type="Proteomes" id="UP000003157"/>
    </source>
</evidence>
<dbReference type="InterPro" id="IPR000415">
    <property type="entry name" value="Nitroreductase-like"/>
</dbReference>
<keyword evidence="2" id="KW-0560">Oxidoreductase</keyword>
<feature type="domain" description="Nitroreductase" evidence="3">
    <location>
        <begin position="7"/>
        <end position="59"/>
    </location>
</feature>
<comment type="similarity">
    <text evidence="1">Belongs to the nitroreductase family.</text>
</comment>
<dbReference type="Gene3D" id="3.40.109.10">
    <property type="entry name" value="NADH Oxidase"/>
    <property type="match status" value="1"/>
</dbReference>
<organism evidence="4 5">
    <name type="scientific">Coprobacillus cateniformis</name>
    <dbReference type="NCBI Taxonomy" id="100884"/>
    <lineage>
        <taxon>Bacteria</taxon>
        <taxon>Bacillati</taxon>
        <taxon>Bacillota</taxon>
        <taxon>Erysipelotrichia</taxon>
        <taxon>Erysipelotrichales</taxon>
        <taxon>Coprobacillaceae</taxon>
        <taxon>Coprobacillus</taxon>
    </lineage>
</organism>
<sequence>MQLNDVLKQRRSIRKYKKQFVCIDDIHQMIEAAILAPSWKNSQVTRYYIVEGEIMLEKIKNTLPEFNFDNVKNAPVLIISTIILNRSGYERDGTPSNELGNGWGYYDCGLQNMNLLLKATELGLSTLVMGIRDAKQIKDFLSIPENEGVVSVIAVGYGDIEPDMPQRKTFEEITRIYEK</sequence>
<accession>E7GDB5</accession>
<dbReference type="Pfam" id="PF00881">
    <property type="entry name" value="Nitroreductase"/>
    <property type="match status" value="2"/>
</dbReference>
<dbReference type="PANTHER" id="PTHR43673">
    <property type="entry name" value="NAD(P)H NITROREDUCTASE YDGI-RELATED"/>
    <property type="match status" value="1"/>
</dbReference>
<evidence type="ECO:0000259" key="3">
    <source>
        <dbReference type="Pfam" id="PF00881"/>
    </source>
</evidence>
<dbReference type="GO" id="GO:0016491">
    <property type="term" value="F:oxidoreductase activity"/>
    <property type="evidence" value="ECO:0007669"/>
    <property type="project" value="UniProtKB-KW"/>
</dbReference>
<dbReference type="AlphaFoldDB" id="E7GDB5"/>
<dbReference type="SUPFAM" id="SSF55469">
    <property type="entry name" value="FMN-dependent nitroreductase-like"/>
    <property type="match status" value="1"/>
</dbReference>
<proteinExistence type="inferred from homology"/>
<keyword evidence="5" id="KW-1185">Reference proteome</keyword>
<dbReference type="OrthoDB" id="9812105at2"/>
<dbReference type="GeneID" id="78228324"/>